<proteinExistence type="inferred from homology"/>
<organism evidence="8 9">
    <name type="scientific">Enterococcus hirae</name>
    <dbReference type="NCBI Taxonomy" id="1354"/>
    <lineage>
        <taxon>Bacteria</taxon>
        <taxon>Bacillati</taxon>
        <taxon>Bacillota</taxon>
        <taxon>Bacilli</taxon>
        <taxon>Lactobacillales</taxon>
        <taxon>Enterococcaceae</taxon>
        <taxon>Enterococcus</taxon>
    </lineage>
</organism>
<dbReference type="GO" id="GO:0016597">
    <property type="term" value="F:amino acid binding"/>
    <property type="evidence" value="ECO:0007669"/>
    <property type="project" value="InterPro"/>
</dbReference>
<comment type="caution">
    <text evidence="8">The sequence shown here is derived from an EMBL/GenBank/DDBJ whole genome shotgun (WGS) entry which is preliminary data.</text>
</comment>
<dbReference type="EMBL" id="CABEEP010000001">
    <property type="protein sequence ID" value="VTQ65344.1"/>
    <property type="molecule type" value="Genomic_DNA"/>
</dbReference>
<dbReference type="GO" id="GO:0042450">
    <property type="term" value="P:L-arginine biosynthetic process via ornithine"/>
    <property type="evidence" value="ECO:0007669"/>
    <property type="project" value="UniProtKB-UniRule"/>
</dbReference>
<evidence type="ECO:0000256" key="3">
    <source>
        <dbReference type="ARBA" id="ARBA00013007"/>
    </source>
</evidence>
<dbReference type="SUPFAM" id="SSF53671">
    <property type="entry name" value="Aspartate/ornithine carbamoyltransferase"/>
    <property type="match status" value="1"/>
</dbReference>
<dbReference type="FunFam" id="3.40.50.1370:FF:000008">
    <property type="entry name" value="Ornithine carbamoyltransferase"/>
    <property type="match status" value="1"/>
</dbReference>
<dbReference type="InterPro" id="IPR002292">
    <property type="entry name" value="Orn/put_carbamltrans"/>
</dbReference>
<evidence type="ECO:0000256" key="2">
    <source>
        <dbReference type="ARBA" id="ARBA00007805"/>
    </source>
</evidence>
<evidence type="ECO:0000256" key="5">
    <source>
        <dbReference type="ARBA" id="ARBA00022679"/>
    </source>
</evidence>
<dbReference type="InterPro" id="IPR006132">
    <property type="entry name" value="Asp/Orn_carbamoyltranf_P-bd"/>
</dbReference>
<feature type="binding site" evidence="7">
    <location>
        <position position="109"/>
    </location>
    <ligand>
        <name>carbamoyl phosphate</name>
        <dbReference type="ChEBI" id="CHEBI:58228"/>
    </ligand>
</feature>
<dbReference type="GO" id="GO:0004585">
    <property type="term" value="F:ornithine carbamoyltransferase activity"/>
    <property type="evidence" value="ECO:0007669"/>
    <property type="project" value="UniProtKB-UniRule"/>
</dbReference>
<keyword evidence="5 7" id="KW-0808">Transferase</keyword>
<dbReference type="InterPro" id="IPR024904">
    <property type="entry name" value="OTCase_ArgI"/>
</dbReference>
<dbReference type="PANTHER" id="PTHR45753:SF1">
    <property type="entry name" value="ORNITHINE CARBAMOYLTRANSFERASE, CATABOLIC"/>
    <property type="match status" value="1"/>
</dbReference>
<comment type="subcellular location">
    <subcellularLocation>
        <location evidence="1 7">Cytoplasm</location>
    </subcellularLocation>
</comment>
<dbReference type="Pfam" id="PF00185">
    <property type="entry name" value="OTCace"/>
    <property type="match status" value="1"/>
</dbReference>
<feature type="binding site" evidence="7">
    <location>
        <position position="319"/>
    </location>
    <ligand>
        <name>carbamoyl phosphate</name>
        <dbReference type="ChEBI" id="CHEBI:58228"/>
    </ligand>
</feature>
<keyword evidence="4 7" id="KW-0963">Cytoplasm</keyword>
<dbReference type="NCBIfam" id="TIGR00658">
    <property type="entry name" value="orni_carb_tr"/>
    <property type="match status" value="1"/>
</dbReference>
<dbReference type="GO" id="GO:0005737">
    <property type="term" value="C:cytoplasm"/>
    <property type="evidence" value="ECO:0007669"/>
    <property type="project" value="UniProtKB-SubCell"/>
</dbReference>
<dbReference type="PROSITE" id="PS00097">
    <property type="entry name" value="CARBAMOYLTRANSFERASE"/>
    <property type="match status" value="1"/>
</dbReference>
<dbReference type="Pfam" id="PF02729">
    <property type="entry name" value="OTCace_N"/>
    <property type="match status" value="1"/>
</dbReference>
<protein>
    <recommendedName>
        <fullName evidence="3 7">Ornithine carbamoyltransferase</fullName>
        <shortName evidence="7">OTCase</shortName>
        <ecNumber evidence="3 7">2.1.3.3</ecNumber>
    </recommendedName>
</protein>
<dbReference type="InterPro" id="IPR006131">
    <property type="entry name" value="Asp_carbamoyltransf_Asp/Orn-bd"/>
</dbReference>
<evidence type="ECO:0000256" key="1">
    <source>
        <dbReference type="ARBA" id="ARBA00004496"/>
    </source>
</evidence>
<dbReference type="AlphaFoldDB" id="A0A449ED31"/>
<feature type="binding site" evidence="7">
    <location>
        <position position="168"/>
    </location>
    <ligand>
        <name>L-ornithine</name>
        <dbReference type="ChEBI" id="CHEBI:46911"/>
    </ligand>
</feature>
<accession>A0A449ED31</accession>
<dbReference type="InterPro" id="IPR036901">
    <property type="entry name" value="Asp/Orn_carbamoylTrfase_sf"/>
</dbReference>
<feature type="binding site" evidence="7">
    <location>
        <begin position="236"/>
        <end position="237"/>
    </location>
    <ligand>
        <name>L-ornithine</name>
        <dbReference type="ChEBI" id="CHEBI:46911"/>
    </ligand>
</feature>
<feature type="binding site" evidence="7">
    <location>
        <begin position="58"/>
        <end position="61"/>
    </location>
    <ligand>
        <name>carbamoyl phosphate</name>
        <dbReference type="ChEBI" id="CHEBI:58228"/>
    </ligand>
</feature>
<feature type="binding site" evidence="7">
    <location>
        <position position="232"/>
    </location>
    <ligand>
        <name>L-ornithine</name>
        <dbReference type="ChEBI" id="CHEBI:46911"/>
    </ligand>
</feature>
<dbReference type="HAMAP" id="MF_01109">
    <property type="entry name" value="OTCase"/>
    <property type="match status" value="1"/>
</dbReference>
<reference evidence="8 9" key="1">
    <citation type="submission" date="2019-05" db="EMBL/GenBank/DDBJ databases">
        <authorList>
            <consortium name="Pathogen Informatics"/>
        </authorList>
    </citation>
    <scope>NUCLEOTIDE SEQUENCE [LARGE SCALE GENOMIC DNA]</scope>
    <source>
        <strain evidence="8 9">NCTC12204</strain>
    </source>
</reference>
<comment type="catalytic activity">
    <reaction evidence="6 7">
        <text>carbamoyl phosphate + L-ornithine = L-citrulline + phosphate + H(+)</text>
        <dbReference type="Rhea" id="RHEA:19513"/>
        <dbReference type="ChEBI" id="CHEBI:15378"/>
        <dbReference type="ChEBI" id="CHEBI:43474"/>
        <dbReference type="ChEBI" id="CHEBI:46911"/>
        <dbReference type="ChEBI" id="CHEBI:57743"/>
        <dbReference type="ChEBI" id="CHEBI:58228"/>
        <dbReference type="EC" id="2.1.3.3"/>
    </reaction>
</comment>
<dbReference type="PANTHER" id="PTHR45753">
    <property type="entry name" value="ORNITHINE CARBAMOYLTRANSFERASE, MITOCHONDRIAL"/>
    <property type="match status" value="1"/>
</dbReference>
<dbReference type="InterPro" id="IPR006130">
    <property type="entry name" value="Asp/Orn_carbamoylTrfase"/>
</dbReference>
<dbReference type="GO" id="GO:0019240">
    <property type="term" value="P:citrulline biosynthetic process"/>
    <property type="evidence" value="ECO:0007669"/>
    <property type="project" value="TreeGrafter"/>
</dbReference>
<sequence>MKESVFQGRSLLAEKDFTKEELQYLIDFSEHLKDLKKRGIPHHYLEGKNIALLFEKTSTRTRAAFTTAAIDLGAHPEYLGANDIQLGKKESTEDTAKVLGRMFDGIEFRGFSQKMVEELAEFSGVPVWNGLTDEWHPTQMIADFLTIQENFGTVEGITVAYCGDGRNNMANSLLVTGAILGANMRIVAPKELQPEEEIVKMAEEFAAKSGSQLMITDDVDKGVDGADVLYSDVWVSMGEEDKFEERIKLLKPYQINMEMIEKTHNTDRLIFLHCLPAFHDTNTIYGEQMKERFGITEMEVTDEVFRSKYARQFDQAENRMHSIKAIMAATLGNLFIPRV</sequence>
<dbReference type="EC" id="2.1.3.3" evidence="3 7"/>
<comment type="similarity">
    <text evidence="2 7">Belongs to the aspartate/ornithine carbamoyltransferase superfamily. OTCase family.</text>
</comment>
<feature type="binding site" evidence="7">
    <location>
        <begin position="136"/>
        <end position="139"/>
    </location>
    <ligand>
        <name>carbamoyl phosphate</name>
        <dbReference type="ChEBI" id="CHEBI:58228"/>
    </ligand>
</feature>
<dbReference type="RefSeq" id="WP_010737784.1">
    <property type="nucleotide sequence ID" value="NZ_AP027299.1"/>
</dbReference>
<feature type="binding site" evidence="7">
    <location>
        <begin position="274"/>
        <end position="275"/>
    </location>
    <ligand>
        <name>carbamoyl phosphate</name>
        <dbReference type="ChEBI" id="CHEBI:58228"/>
    </ligand>
</feature>
<gene>
    <name evidence="8" type="primary">arcB</name>
    <name evidence="8" type="ORF">NCTC12204_01703</name>
</gene>
<evidence type="ECO:0000313" key="8">
    <source>
        <dbReference type="EMBL" id="VTQ65344.1"/>
    </source>
</evidence>
<evidence type="ECO:0000256" key="4">
    <source>
        <dbReference type="ARBA" id="ARBA00022490"/>
    </source>
</evidence>
<dbReference type="Gene3D" id="3.40.50.1370">
    <property type="entry name" value="Aspartate/ornithine carbamoyltransferase"/>
    <property type="match status" value="2"/>
</dbReference>
<dbReference type="PRINTS" id="PR00102">
    <property type="entry name" value="OTCASE"/>
</dbReference>
<feature type="binding site" evidence="7">
    <location>
        <position position="85"/>
    </location>
    <ligand>
        <name>carbamoyl phosphate</name>
        <dbReference type="ChEBI" id="CHEBI:58228"/>
    </ligand>
</feature>
<dbReference type="PRINTS" id="PR00100">
    <property type="entry name" value="AOTCASE"/>
</dbReference>
<evidence type="ECO:0000256" key="7">
    <source>
        <dbReference type="HAMAP-Rule" id="MF_01109"/>
    </source>
</evidence>
<evidence type="ECO:0000313" key="9">
    <source>
        <dbReference type="Proteomes" id="UP000352698"/>
    </source>
</evidence>
<dbReference type="Proteomes" id="UP000352698">
    <property type="component" value="Unassembled WGS sequence"/>
</dbReference>
<name>A0A449ED31_ENTHR</name>
<evidence type="ECO:0000256" key="6">
    <source>
        <dbReference type="ARBA" id="ARBA00048772"/>
    </source>
</evidence>